<dbReference type="AlphaFoldDB" id="A0A0M3T386"/>
<keyword evidence="2" id="KW-1185">Reference proteome</keyword>
<evidence type="ECO:0000313" key="2">
    <source>
        <dbReference type="Proteomes" id="UP000057213"/>
    </source>
</evidence>
<protein>
    <submittedName>
        <fullName evidence="1">Zn-ribbon-containing protein</fullName>
    </submittedName>
</protein>
<accession>A0A0M3T386</accession>
<organism evidence="1 2">
    <name type="scientific">Bartonella ancashensis</name>
    <dbReference type="NCBI Taxonomy" id="1318743"/>
    <lineage>
        <taxon>Bacteria</taxon>
        <taxon>Pseudomonadati</taxon>
        <taxon>Pseudomonadota</taxon>
        <taxon>Alphaproteobacteria</taxon>
        <taxon>Hyphomicrobiales</taxon>
        <taxon>Bartonellaceae</taxon>
        <taxon>Bartonella</taxon>
    </lineage>
</organism>
<sequence>MAVVKSLMRFNGWGKWACIERGYCIFKMFSDTMNKKHQGYFYSLSESVFGVLDPVLCKRTGLSVKLLEYWSQIVGCDIAECTMPLRIVWSRRLHQDEDFYPATLIIACESFFAPKLMHEISELIQRINSFFGYIAINRIKIEQKQIVSVIDSSKKARTISEEDKNRVRKMLQNIENETLCQSLYELGCCIFAEKNNKRGVFIFFSTLRKHRAYFI</sequence>
<gene>
    <name evidence="1" type="ORF">PU02_1231</name>
</gene>
<dbReference type="InterPro" id="IPR007922">
    <property type="entry name" value="DciA-like"/>
</dbReference>
<evidence type="ECO:0000313" key="1">
    <source>
        <dbReference type="EMBL" id="ALE04045.1"/>
    </source>
</evidence>
<dbReference type="KEGG" id="banc:PU02_1231"/>
<name>A0A0M3T386_9HYPH</name>
<dbReference type="Proteomes" id="UP000057213">
    <property type="component" value="Chromosome"/>
</dbReference>
<reference evidence="1 2" key="1">
    <citation type="journal article" date="2015" name="Genome Announc.">
        <title>Complete Genome Sequence of Bartonella ancashensis Strain 20.00, Isolated from the Blood of a Patient with Verruga Peruana.</title>
        <authorList>
            <person name="Hang J."/>
            <person name="Mullins K.E."/>
            <person name="Clifford R.J."/>
            <person name="Onmus-Leone F."/>
            <person name="Yang Y."/>
            <person name="Jiang J."/>
            <person name="Leguia M."/>
            <person name="Kasper M.R."/>
            <person name="Maguina C."/>
            <person name="Lesho E.P."/>
            <person name="Jarman R.G."/>
            <person name="Richards A.L."/>
            <person name="Blazes D."/>
        </authorList>
    </citation>
    <scope>NUCLEOTIDE SEQUENCE [LARGE SCALE GENOMIC DNA]</scope>
    <source>
        <strain evidence="1 2">20.00</strain>
    </source>
</reference>
<dbReference type="Pfam" id="PF05258">
    <property type="entry name" value="DciA"/>
    <property type="match status" value="1"/>
</dbReference>
<proteinExistence type="predicted"/>
<dbReference type="EMBL" id="CP010401">
    <property type="protein sequence ID" value="ALE04045.1"/>
    <property type="molecule type" value="Genomic_DNA"/>
</dbReference>
<dbReference type="PATRIC" id="fig|1318743.3.peg.1246"/>
<dbReference type="STRING" id="1318743.PU02_1231"/>